<reference evidence="3" key="1">
    <citation type="journal article" date="2019" name="Int. J. Syst. Evol. Microbiol.">
        <title>The Global Catalogue of Microorganisms (GCM) 10K type strain sequencing project: providing services to taxonomists for standard genome sequencing and annotation.</title>
        <authorList>
            <consortium name="The Broad Institute Genomics Platform"/>
            <consortium name="The Broad Institute Genome Sequencing Center for Infectious Disease"/>
            <person name="Wu L."/>
            <person name="Ma J."/>
        </authorList>
    </citation>
    <scope>NUCLEOTIDE SEQUENCE [LARGE SCALE GENOMIC DNA]</scope>
    <source>
        <strain evidence="3">KCTC 52925</strain>
    </source>
</reference>
<dbReference type="RefSeq" id="WP_251739452.1">
    <property type="nucleotide sequence ID" value="NZ_JBHUOJ010000004.1"/>
</dbReference>
<sequence length="58" mass="7308">MSFQQEHLPKDRDASETQEWGWTLQEFFSENLWYLLALAFLLFIFFFARYRWAKRNRK</sequence>
<dbReference type="Proteomes" id="UP001597438">
    <property type="component" value="Unassembled WGS sequence"/>
</dbReference>
<keyword evidence="1" id="KW-0472">Membrane</keyword>
<keyword evidence="3" id="KW-1185">Reference proteome</keyword>
<accession>A0ABW5WZ67</accession>
<evidence type="ECO:0000256" key="1">
    <source>
        <dbReference type="SAM" id="Phobius"/>
    </source>
</evidence>
<feature type="transmembrane region" description="Helical" evidence="1">
    <location>
        <begin position="32"/>
        <end position="52"/>
    </location>
</feature>
<protein>
    <recommendedName>
        <fullName evidence="4">ATP synthase F0 subunit 8</fullName>
    </recommendedName>
</protein>
<evidence type="ECO:0000313" key="2">
    <source>
        <dbReference type="EMBL" id="MFD2832126.1"/>
    </source>
</evidence>
<evidence type="ECO:0008006" key="4">
    <source>
        <dbReference type="Google" id="ProtNLM"/>
    </source>
</evidence>
<comment type="caution">
    <text evidence="2">The sequence shown here is derived from an EMBL/GenBank/DDBJ whole genome shotgun (WGS) entry which is preliminary data.</text>
</comment>
<dbReference type="EMBL" id="JBHUOJ010000004">
    <property type="protein sequence ID" value="MFD2832126.1"/>
    <property type="molecule type" value="Genomic_DNA"/>
</dbReference>
<organism evidence="2 3">
    <name type="scientific">Christiangramia antarctica</name>
    <dbReference type="NCBI Taxonomy" id="2058158"/>
    <lineage>
        <taxon>Bacteria</taxon>
        <taxon>Pseudomonadati</taxon>
        <taxon>Bacteroidota</taxon>
        <taxon>Flavobacteriia</taxon>
        <taxon>Flavobacteriales</taxon>
        <taxon>Flavobacteriaceae</taxon>
        <taxon>Christiangramia</taxon>
    </lineage>
</organism>
<proteinExistence type="predicted"/>
<name>A0ABW5WZ67_9FLAO</name>
<gene>
    <name evidence="2" type="ORF">ACFSYS_02425</name>
</gene>
<keyword evidence="1" id="KW-0812">Transmembrane</keyword>
<evidence type="ECO:0000313" key="3">
    <source>
        <dbReference type="Proteomes" id="UP001597438"/>
    </source>
</evidence>
<keyword evidence="1" id="KW-1133">Transmembrane helix</keyword>